<sequence length="105" mass="11936">MSYGATGQTLFAFHSMKILKSVFDQPGFSFIRKIPKCMLSLVPTSNKILQRYMSSLITPYPQRPLRDKTDKPKKVILKKHKASTGKPSKTIPNKKRKKGKAKIET</sequence>
<comment type="caution">
    <text evidence="1">The sequence shown here is derived from an EMBL/GenBank/DDBJ whole genome shotgun (WGS) entry which is preliminary data.</text>
</comment>
<name>A0ACB9H7S4_CICIN</name>
<reference evidence="1 2" key="2">
    <citation type="journal article" date="2022" name="Mol. Ecol. Resour.">
        <title>The genomes of chicory, endive, great burdock and yacon provide insights into Asteraceae paleo-polyploidization history and plant inulin production.</title>
        <authorList>
            <person name="Fan W."/>
            <person name="Wang S."/>
            <person name="Wang H."/>
            <person name="Wang A."/>
            <person name="Jiang F."/>
            <person name="Liu H."/>
            <person name="Zhao H."/>
            <person name="Xu D."/>
            <person name="Zhang Y."/>
        </authorList>
    </citation>
    <scope>NUCLEOTIDE SEQUENCE [LARGE SCALE GENOMIC DNA]</scope>
    <source>
        <strain evidence="2">cv. Punajuju</strain>
        <tissue evidence="1">Leaves</tissue>
    </source>
</reference>
<accession>A0ACB9H7S4</accession>
<reference evidence="2" key="1">
    <citation type="journal article" date="2022" name="Mol. Ecol. Resour.">
        <title>The genomes of chicory, endive, great burdock and yacon provide insights into Asteraceae palaeo-polyploidization history and plant inulin production.</title>
        <authorList>
            <person name="Fan W."/>
            <person name="Wang S."/>
            <person name="Wang H."/>
            <person name="Wang A."/>
            <person name="Jiang F."/>
            <person name="Liu H."/>
            <person name="Zhao H."/>
            <person name="Xu D."/>
            <person name="Zhang Y."/>
        </authorList>
    </citation>
    <scope>NUCLEOTIDE SEQUENCE [LARGE SCALE GENOMIC DNA]</scope>
    <source>
        <strain evidence="2">cv. Punajuju</strain>
    </source>
</reference>
<organism evidence="1 2">
    <name type="scientific">Cichorium intybus</name>
    <name type="common">Chicory</name>
    <dbReference type="NCBI Taxonomy" id="13427"/>
    <lineage>
        <taxon>Eukaryota</taxon>
        <taxon>Viridiplantae</taxon>
        <taxon>Streptophyta</taxon>
        <taxon>Embryophyta</taxon>
        <taxon>Tracheophyta</taxon>
        <taxon>Spermatophyta</taxon>
        <taxon>Magnoliopsida</taxon>
        <taxon>eudicotyledons</taxon>
        <taxon>Gunneridae</taxon>
        <taxon>Pentapetalae</taxon>
        <taxon>asterids</taxon>
        <taxon>campanulids</taxon>
        <taxon>Asterales</taxon>
        <taxon>Asteraceae</taxon>
        <taxon>Cichorioideae</taxon>
        <taxon>Cichorieae</taxon>
        <taxon>Cichoriinae</taxon>
        <taxon>Cichorium</taxon>
    </lineage>
</organism>
<keyword evidence="2" id="KW-1185">Reference proteome</keyword>
<dbReference type="Proteomes" id="UP001055811">
    <property type="component" value="Linkage Group LG01"/>
</dbReference>
<dbReference type="EMBL" id="CM042009">
    <property type="protein sequence ID" value="KAI3791790.1"/>
    <property type="molecule type" value="Genomic_DNA"/>
</dbReference>
<proteinExistence type="predicted"/>
<evidence type="ECO:0000313" key="1">
    <source>
        <dbReference type="EMBL" id="KAI3791790.1"/>
    </source>
</evidence>
<protein>
    <submittedName>
        <fullName evidence="1">Uncharacterized protein</fullName>
    </submittedName>
</protein>
<gene>
    <name evidence="1" type="ORF">L2E82_05653</name>
</gene>
<evidence type="ECO:0000313" key="2">
    <source>
        <dbReference type="Proteomes" id="UP001055811"/>
    </source>
</evidence>